<sequence length="799" mass="91254">DSFWVVGCDYLSHLKRVAVATENSIIVWDHKPKNKNRSNYFTIKPLHHSPLCVCTVTNSENQHQDEILLGDTGGFVSLFTLASEDFKTKHTKRRTFQTVNPSQFRVPVVKRKLHNDAVEKVKFFPELNRFGSCSLDSVHSLVLDDVRRLEDAQPVAEFSIPRGVNAFAFCSKATLIATGGCDKIIRVWHPNILTRPVGKLKGHLFTISDITVNEKDQHIISVSSARAFKVWDIQTLSLLQTFAESPEATGDTRIYSMIFDNKHNRLVTGSSIIVVWPLRDSMQDTMQVPSSHDGAINVLVYNRPLNQMLSVCCESVIKVWELETGFQTYQIFDAHGPLVEVTAAAIDATGHRLATGASDGSLKVWNFGSGQEIKSLSLMKKFRGEDPGLRQLVYFRMDSRRAILTLEWNGSIKIIQKKYENHYYTSVVFQVPLNVFIFKPGHEEMHRRVAGCEANLAIDHGILCLLTEKDFTRSETKNFPAHMELVCFDILEWNQMYFFATGLANGLILLWDFAKATVKEREVLRVVDFFFFFFKLPCNYSRINEIIFLFKKKKNYKRERERENSSMLSLNCLFSKIPDSSKEKKKTIKGTSSKAFQSAISLRESSKPVVLKPVHSVSETSRENQPVLASAHQNGHVYFWSTEGILLKKLLPENQHHCVPLTAICTDNKATMLFAGDDEGHIIYWHIKAFMENTTLKNKESTRQVVCWKAHPLSIVSLFYVENKSIVVSGSVEGSIRIWYAPEGHYIGYFSQQRAWILSKPVEFTLPSDITEWPFVTKMKKKIEKKVYDCPLVFDIDKY</sequence>
<dbReference type="PANTHER" id="PTHR44324:SF2">
    <property type="entry name" value="WD REPEAT-CONTAINING PROTEIN 64"/>
    <property type="match status" value="1"/>
</dbReference>
<evidence type="ECO:0000256" key="1">
    <source>
        <dbReference type="ARBA" id="ARBA00022574"/>
    </source>
</evidence>
<dbReference type="Gene3D" id="2.130.10.10">
    <property type="entry name" value="YVTN repeat-like/Quinoprotein amine dehydrogenase"/>
    <property type="match status" value="3"/>
</dbReference>
<dbReference type="InterPro" id="IPR036322">
    <property type="entry name" value="WD40_repeat_dom_sf"/>
</dbReference>
<keyword evidence="1 3" id="KW-0853">WD repeat</keyword>
<dbReference type="SMART" id="SM00320">
    <property type="entry name" value="WD40"/>
    <property type="match status" value="10"/>
</dbReference>
<dbReference type="eggNOG" id="KOG0642">
    <property type="taxonomic scope" value="Eukaryota"/>
</dbReference>
<keyword evidence="2" id="KW-0677">Repeat</keyword>
<dbReference type="PROSITE" id="PS00678">
    <property type="entry name" value="WD_REPEATS_1"/>
    <property type="match status" value="1"/>
</dbReference>
<dbReference type="Proteomes" id="UP000008672">
    <property type="component" value="Unassembled WGS sequence"/>
</dbReference>
<dbReference type="FunCoup" id="H3ARM0">
    <property type="interactions" value="143"/>
</dbReference>
<dbReference type="EMBL" id="AFYH01077155">
    <property type="status" value="NOT_ANNOTATED_CDS"/>
    <property type="molecule type" value="Genomic_DNA"/>
</dbReference>
<dbReference type="Ensembl" id="ENSLACT00000012384.1">
    <property type="protein sequence ID" value="ENSLACP00000012291.1"/>
    <property type="gene ID" value="ENSLACG00000010822.1"/>
</dbReference>
<dbReference type="GeneTree" id="ENSGT00940000160037"/>
<proteinExistence type="predicted"/>
<dbReference type="PANTHER" id="PTHR44324">
    <property type="entry name" value="WD40 REPEAT DOMAIN 95"/>
    <property type="match status" value="1"/>
</dbReference>
<dbReference type="STRING" id="7897.ENSLACP00000012291"/>
<dbReference type="OMA" id="VIDTWPL"/>
<dbReference type="InterPro" id="IPR015943">
    <property type="entry name" value="WD40/YVTN_repeat-like_dom_sf"/>
</dbReference>
<evidence type="ECO:0000313" key="5">
    <source>
        <dbReference type="Proteomes" id="UP000008672"/>
    </source>
</evidence>
<feature type="repeat" description="WD" evidence="3">
    <location>
        <begin position="200"/>
        <end position="241"/>
    </location>
</feature>
<dbReference type="InterPro" id="IPR019775">
    <property type="entry name" value="WD40_repeat_CS"/>
</dbReference>
<evidence type="ECO:0000313" key="4">
    <source>
        <dbReference type="Ensembl" id="ENSLACP00000012291.1"/>
    </source>
</evidence>
<reference evidence="5" key="1">
    <citation type="submission" date="2011-08" db="EMBL/GenBank/DDBJ databases">
        <title>The draft genome of Latimeria chalumnae.</title>
        <authorList>
            <person name="Di Palma F."/>
            <person name="Alfoldi J."/>
            <person name="Johnson J."/>
            <person name="Berlin A."/>
            <person name="Gnerre S."/>
            <person name="Jaffe D."/>
            <person name="MacCallum I."/>
            <person name="Young S."/>
            <person name="Walker B.J."/>
            <person name="Lander E."/>
            <person name="Lindblad-Toh K."/>
        </authorList>
    </citation>
    <scope>NUCLEOTIDE SEQUENCE [LARGE SCALE GENOMIC DNA]</scope>
    <source>
        <strain evidence="5">Wild caught</strain>
    </source>
</reference>
<dbReference type="InterPro" id="IPR051242">
    <property type="entry name" value="WD-EF-hand_domain"/>
</dbReference>
<dbReference type="eggNOG" id="KOG0266">
    <property type="taxonomic scope" value="Eukaryota"/>
</dbReference>
<evidence type="ECO:0000256" key="2">
    <source>
        <dbReference type="ARBA" id="ARBA00022737"/>
    </source>
</evidence>
<dbReference type="InterPro" id="IPR001680">
    <property type="entry name" value="WD40_rpt"/>
</dbReference>
<dbReference type="SUPFAM" id="SSF50978">
    <property type="entry name" value="WD40 repeat-like"/>
    <property type="match status" value="1"/>
</dbReference>
<name>H3ARM0_LATCH</name>
<feature type="repeat" description="WD" evidence="3">
    <location>
        <begin position="334"/>
        <end position="375"/>
    </location>
</feature>
<dbReference type="Pfam" id="PF00400">
    <property type="entry name" value="WD40"/>
    <property type="match status" value="3"/>
</dbReference>
<dbReference type="PROSITE" id="PS50082">
    <property type="entry name" value="WD_REPEATS_2"/>
    <property type="match status" value="3"/>
</dbReference>
<organism evidence="4 5">
    <name type="scientific">Latimeria chalumnae</name>
    <name type="common">Coelacanth</name>
    <dbReference type="NCBI Taxonomy" id="7897"/>
    <lineage>
        <taxon>Eukaryota</taxon>
        <taxon>Metazoa</taxon>
        <taxon>Chordata</taxon>
        <taxon>Craniata</taxon>
        <taxon>Vertebrata</taxon>
        <taxon>Euteleostomi</taxon>
        <taxon>Coelacanthiformes</taxon>
        <taxon>Coelacanthidae</taxon>
        <taxon>Latimeria</taxon>
    </lineage>
</organism>
<dbReference type="InParanoid" id="H3ARM0"/>
<dbReference type="HOGENOM" id="CLU_011653_0_0_1"/>
<feature type="repeat" description="WD" evidence="3">
    <location>
        <begin position="708"/>
        <end position="739"/>
    </location>
</feature>
<dbReference type="PROSITE" id="PS50294">
    <property type="entry name" value="WD_REPEATS_REGION"/>
    <property type="match status" value="1"/>
</dbReference>
<dbReference type="EMBL" id="AFYH01077156">
    <property type="status" value="NOT_ANNOTATED_CDS"/>
    <property type="molecule type" value="Genomic_DNA"/>
</dbReference>
<dbReference type="SUPFAM" id="SSF50998">
    <property type="entry name" value="Quinoprotein alcohol dehydrogenase-like"/>
    <property type="match status" value="1"/>
</dbReference>
<reference evidence="4" key="3">
    <citation type="submission" date="2025-09" db="UniProtKB">
        <authorList>
            <consortium name="Ensembl"/>
        </authorList>
    </citation>
    <scope>IDENTIFICATION</scope>
</reference>
<keyword evidence="5" id="KW-1185">Reference proteome</keyword>
<gene>
    <name evidence="4" type="primary">WDR64</name>
</gene>
<dbReference type="EMBL" id="AFYH01077158">
    <property type="status" value="NOT_ANNOTATED_CDS"/>
    <property type="molecule type" value="Genomic_DNA"/>
</dbReference>
<dbReference type="InterPro" id="IPR011047">
    <property type="entry name" value="Quinoprotein_ADH-like_sf"/>
</dbReference>
<protein>
    <submittedName>
        <fullName evidence="4">WD repeat domain 64</fullName>
    </submittedName>
</protein>
<reference evidence="4" key="2">
    <citation type="submission" date="2025-08" db="UniProtKB">
        <authorList>
            <consortium name="Ensembl"/>
        </authorList>
    </citation>
    <scope>IDENTIFICATION</scope>
</reference>
<dbReference type="EMBL" id="AFYH01077157">
    <property type="status" value="NOT_ANNOTATED_CDS"/>
    <property type="molecule type" value="Genomic_DNA"/>
</dbReference>
<dbReference type="AlphaFoldDB" id="H3ARM0"/>
<accession>H3ARM0</accession>
<evidence type="ECO:0000256" key="3">
    <source>
        <dbReference type="PROSITE-ProRule" id="PRU00221"/>
    </source>
</evidence>